<dbReference type="InterPro" id="IPR012337">
    <property type="entry name" value="RNaseH-like_sf"/>
</dbReference>
<evidence type="ECO:0000256" key="3">
    <source>
        <dbReference type="ARBA" id="ARBA00022839"/>
    </source>
</evidence>
<keyword evidence="3 6" id="KW-0269">Exonuclease</keyword>
<dbReference type="Proteomes" id="UP000521676">
    <property type="component" value="Unassembled WGS sequence"/>
</dbReference>
<evidence type="ECO:0000259" key="5">
    <source>
        <dbReference type="SMART" id="SM00479"/>
    </source>
</evidence>
<dbReference type="PANTHER" id="PTHR30231">
    <property type="entry name" value="DNA POLYMERASE III SUBUNIT EPSILON"/>
    <property type="match status" value="1"/>
</dbReference>
<dbReference type="Proteomes" id="UP001431572">
    <property type="component" value="Chromosome 1"/>
</dbReference>
<keyword evidence="1" id="KW-0540">Nuclease</keyword>
<evidence type="ECO:0000256" key="2">
    <source>
        <dbReference type="ARBA" id="ARBA00022801"/>
    </source>
</evidence>
<dbReference type="GO" id="GO:0003676">
    <property type="term" value="F:nucleic acid binding"/>
    <property type="evidence" value="ECO:0007669"/>
    <property type="project" value="InterPro"/>
</dbReference>
<dbReference type="Gene3D" id="3.30.420.10">
    <property type="entry name" value="Ribonuclease H-like superfamily/Ribonuclease H"/>
    <property type="match status" value="1"/>
</dbReference>
<dbReference type="SMART" id="SM00479">
    <property type="entry name" value="EXOIII"/>
    <property type="match status" value="1"/>
</dbReference>
<dbReference type="Pfam" id="PF00929">
    <property type="entry name" value="RNase_T"/>
    <property type="match status" value="1"/>
</dbReference>
<keyword evidence="9" id="KW-1185">Reference proteome</keyword>
<dbReference type="SUPFAM" id="SSF53098">
    <property type="entry name" value="Ribonuclease H-like"/>
    <property type="match status" value="1"/>
</dbReference>
<dbReference type="EMBL" id="JACATZ010000001">
    <property type="protein sequence ID" value="NWJ44640.1"/>
    <property type="molecule type" value="Genomic_DNA"/>
</dbReference>
<feature type="domain" description="Exonuclease" evidence="5">
    <location>
        <begin position="28"/>
        <end position="202"/>
    </location>
</feature>
<feature type="compositionally biased region" description="Polar residues" evidence="4">
    <location>
        <begin position="1"/>
        <end position="11"/>
    </location>
</feature>
<reference evidence="6 8" key="1">
    <citation type="submission" date="2020-06" db="EMBL/GenBank/DDBJ databases">
        <title>Anoxygenic phototrophic Chloroflexota member uses a Type I reaction center.</title>
        <authorList>
            <person name="Tsuji J.M."/>
            <person name="Shaw N.A."/>
            <person name="Nagashima S."/>
            <person name="Venkiteswaran J."/>
            <person name="Schiff S.L."/>
            <person name="Hanada S."/>
            <person name="Tank M."/>
            <person name="Neufeld J.D."/>
        </authorList>
    </citation>
    <scope>NUCLEOTIDE SEQUENCE [LARGE SCALE GENOMIC DNA]</scope>
    <source>
        <strain evidence="6">L227-S17</strain>
    </source>
</reference>
<organism evidence="6 8">
    <name type="scientific">Candidatus Chlorohelix allophototropha</name>
    <dbReference type="NCBI Taxonomy" id="3003348"/>
    <lineage>
        <taxon>Bacteria</taxon>
        <taxon>Bacillati</taxon>
        <taxon>Chloroflexota</taxon>
        <taxon>Chloroflexia</taxon>
        <taxon>Candidatus Chloroheliales</taxon>
        <taxon>Candidatus Chloroheliaceae</taxon>
        <taxon>Candidatus Chlorohelix</taxon>
    </lineage>
</organism>
<accession>A0A8T7LZ40</accession>
<feature type="region of interest" description="Disordered" evidence="4">
    <location>
        <begin position="1"/>
        <end position="21"/>
    </location>
</feature>
<dbReference type="GO" id="GO:0008408">
    <property type="term" value="F:3'-5' exonuclease activity"/>
    <property type="evidence" value="ECO:0007669"/>
    <property type="project" value="TreeGrafter"/>
</dbReference>
<dbReference type="AlphaFoldDB" id="A0A8T7LZ40"/>
<proteinExistence type="predicted"/>
<dbReference type="InterPro" id="IPR013520">
    <property type="entry name" value="Ribonucl_H"/>
</dbReference>
<evidence type="ECO:0000256" key="4">
    <source>
        <dbReference type="SAM" id="MobiDB-lite"/>
    </source>
</evidence>
<gene>
    <name evidence="6" type="ORF">HXX08_02060</name>
    <name evidence="7" type="ORF">OZ401_002332</name>
</gene>
<keyword evidence="2" id="KW-0378">Hydrolase</keyword>
<dbReference type="RefSeq" id="WP_341468417.1">
    <property type="nucleotide sequence ID" value="NZ_CP128399.1"/>
</dbReference>
<evidence type="ECO:0000313" key="6">
    <source>
        <dbReference type="EMBL" id="NWJ44640.1"/>
    </source>
</evidence>
<dbReference type="PANTHER" id="PTHR30231:SF4">
    <property type="entry name" value="PROTEIN NEN2"/>
    <property type="match status" value="1"/>
</dbReference>
<sequence>MSDQPVKSVSRTKADKDNITKGPMRDRPLLFLDLETTGLIPGVQEILEIGAVLVSQPDFTRLQTFECKVKPVHFETASPEALKICGYDPVKWENAIDLKEALTQLSEIGRGAVLMGFNVTFDWAFLQIGFNTVELPDPFYYHRVDVMSAAYARYYSNPKFNRFSLSECCRYFGVSNRAAHTALSDAEATYDVFVAMMRDGML</sequence>
<evidence type="ECO:0000313" key="7">
    <source>
        <dbReference type="EMBL" id="WJW66529.1"/>
    </source>
</evidence>
<feature type="compositionally biased region" description="Basic and acidic residues" evidence="4">
    <location>
        <begin position="12"/>
        <end position="21"/>
    </location>
</feature>
<reference evidence="7" key="2">
    <citation type="journal article" date="2024" name="Nature">
        <title>Anoxygenic phototroph of the Chloroflexota uses a type I reaction centre.</title>
        <authorList>
            <person name="Tsuji J.M."/>
            <person name="Shaw N.A."/>
            <person name="Nagashima S."/>
            <person name="Venkiteswaran J.J."/>
            <person name="Schiff S.L."/>
            <person name="Watanabe T."/>
            <person name="Fukui M."/>
            <person name="Hanada S."/>
            <person name="Tank M."/>
            <person name="Neufeld J.D."/>
        </authorList>
    </citation>
    <scope>NUCLEOTIDE SEQUENCE</scope>
    <source>
        <strain evidence="7">L227-S17</strain>
    </source>
</reference>
<dbReference type="EMBL" id="CP128399">
    <property type="protein sequence ID" value="WJW66529.1"/>
    <property type="molecule type" value="Genomic_DNA"/>
</dbReference>
<dbReference type="CDD" id="cd06127">
    <property type="entry name" value="DEDDh"/>
    <property type="match status" value="1"/>
</dbReference>
<protein>
    <submittedName>
        <fullName evidence="6">3'-5' exonuclease</fullName>
    </submittedName>
</protein>
<name>A0A8T7LZ40_9CHLR</name>
<dbReference type="InterPro" id="IPR036397">
    <property type="entry name" value="RNaseH_sf"/>
</dbReference>
<evidence type="ECO:0000313" key="9">
    <source>
        <dbReference type="Proteomes" id="UP001431572"/>
    </source>
</evidence>
<evidence type="ECO:0000313" key="8">
    <source>
        <dbReference type="Proteomes" id="UP000521676"/>
    </source>
</evidence>
<evidence type="ECO:0000256" key="1">
    <source>
        <dbReference type="ARBA" id="ARBA00022722"/>
    </source>
</evidence>